<accession>A0A380FEU4</accession>
<keyword evidence="1" id="KW-0645">Protease</keyword>
<keyword evidence="1" id="KW-0482">Metalloprotease</keyword>
<dbReference type="EC" id="3.4.24.29" evidence="1"/>
<dbReference type="GO" id="GO:0008237">
    <property type="term" value="F:metallopeptidase activity"/>
    <property type="evidence" value="ECO:0007669"/>
    <property type="project" value="UniProtKB-KW"/>
</dbReference>
<dbReference type="AlphaFoldDB" id="A0A380FEU4"/>
<evidence type="ECO:0000313" key="1">
    <source>
        <dbReference type="EMBL" id="SUM32698.1"/>
    </source>
</evidence>
<proteinExistence type="predicted"/>
<sequence length="70" mass="7722">MLRLTTYTPKLAHWKVQIDANTGDVIRKQNLIEHASATGKGTGVNGDVKSPLNITNTLGKYTLHDTSPRY</sequence>
<dbReference type="GO" id="GO:0006508">
    <property type="term" value="P:proteolysis"/>
    <property type="evidence" value="ECO:0007669"/>
    <property type="project" value="UniProtKB-KW"/>
</dbReference>
<evidence type="ECO:0000313" key="2">
    <source>
        <dbReference type="Proteomes" id="UP000255277"/>
    </source>
</evidence>
<dbReference type="Proteomes" id="UP000255277">
    <property type="component" value="Unassembled WGS sequence"/>
</dbReference>
<organism evidence="1 2">
    <name type="scientific">Staphylococcus gallinarum</name>
    <dbReference type="NCBI Taxonomy" id="1293"/>
    <lineage>
        <taxon>Bacteria</taxon>
        <taxon>Bacillati</taxon>
        <taxon>Bacillota</taxon>
        <taxon>Bacilli</taxon>
        <taxon>Bacillales</taxon>
        <taxon>Staphylococcaceae</taxon>
        <taxon>Staphylococcus</taxon>
    </lineage>
</organism>
<protein>
    <submittedName>
        <fullName evidence="1">Zinc metalloprotease</fullName>
        <ecNumber evidence="1">3.4.24.29</ecNumber>
    </submittedName>
</protein>
<keyword evidence="1" id="KW-0378">Hydrolase</keyword>
<reference evidence="1 2" key="1">
    <citation type="submission" date="2018-06" db="EMBL/GenBank/DDBJ databases">
        <authorList>
            <consortium name="Pathogen Informatics"/>
            <person name="Doyle S."/>
        </authorList>
    </citation>
    <scope>NUCLEOTIDE SEQUENCE [LARGE SCALE GENOMIC DNA]</scope>
    <source>
        <strain evidence="1 2">NCTC12195</strain>
    </source>
</reference>
<dbReference type="EMBL" id="UHDK01000001">
    <property type="protein sequence ID" value="SUM32698.1"/>
    <property type="molecule type" value="Genomic_DNA"/>
</dbReference>
<name>A0A380FEU4_STAGA</name>
<gene>
    <name evidence="1" type="primary">aur_2</name>
    <name evidence="1" type="ORF">NCTC12195_02146</name>
</gene>